<reference evidence="3" key="1">
    <citation type="submission" date="2018-05" db="EMBL/GenBank/DDBJ databases">
        <authorList>
            <person name="Li X."/>
        </authorList>
    </citation>
    <scope>NUCLEOTIDE SEQUENCE [LARGE SCALE GENOMIC DNA]</scope>
    <source>
        <strain evidence="3">LX32</strain>
    </source>
</reference>
<name>A0A328AMS8_9CAUL</name>
<accession>A0A328AMS8</accession>
<dbReference type="AlphaFoldDB" id="A0A328AMS8"/>
<gene>
    <name evidence="2" type="ORF">DJ017_14570</name>
</gene>
<evidence type="ECO:0000313" key="2">
    <source>
        <dbReference type="EMBL" id="RAK55645.1"/>
    </source>
</evidence>
<dbReference type="RefSeq" id="WP_111529393.1">
    <property type="nucleotide sequence ID" value="NZ_JBHRSG010000003.1"/>
</dbReference>
<evidence type="ECO:0000313" key="3">
    <source>
        <dbReference type="Proteomes" id="UP000249254"/>
    </source>
</evidence>
<proteinExistence type="predicted"/>
<sequence length="83" mass="9105">MSDVSRGERLQIMLTEEELTALDDWRFARRMPSRAAAVRELLRRGLAAEGALTLDGRTRSKDFGVVEGTGEPEGLDGLDSAEV</sequence>
<keyword evidence="3" id="KW-1185">Reference proteome</keyword>
<protein>
    <submittedName>
        <fullName evidence="2">Uncharacterized protein</fullName>
    </submittedName>
</protein>
<evidence type="ECO:0000256" key="1">
    <source>
        <dbReference type="SAM" id="MobiDB-lite"/>
    </source>
</evidence>
<feature type="compositionally biased region" description="Acidic residues" evidence="1">
    <location>
        <begin position="73"/>
        <end position="83"/>
    </location>
</feature>
<dbReference type="Proteomes" id="UP000249254">
    <property type="component" value="Unassembled WGS sequence"/>
</dbReference>
<comment type="caution">
    <text evidence="2">The sequence shown here is derived from an EMBL/GenBank/DDBJ whole genome shotgun (WGS) entry which is preliminary data.</text>
</comment>
<dbReference type="OrthoDB" id="7745180at2"/>
<feature type="region of interest" description="Disordered" evidence="1">
    <location>
        <begin position="59"/>
        <end position="83"/>
    </location>
</feature>
<dbReference type="EMBL" id="QFYQ01000001">
    <property type="protein sequence ID" value="RAK55645.1"/>
    <property type="molecule type" value="Genomic_DNA"/>
</dbReference>
<organism evidence="2 3">
    <name type="scientific">Phenylobacterium soli</name>
    <dbReference type="NCBI Taxonomy" id="2170551"/>
    <lineage>
        <taxon>Bacteria</taxon>
        <taxon>Pseudomonadati</taxon>
        <taxon>Pseudomonadota</taxon>
        <taxon>Alphaproteobacteria</taxon>
        <taxon>Caulobacterales</taxon>
        <taxon>Caulobacteraceae</taxon>
        <taxon>Phenylobacterium</taxon>
    </lineage>
</organism>